<gene>
    <name evidence="14" type="ORF">BRM9_0534</name>
    <name evidence="15" type="ORF">DSM1535_0515</name>
    <name evidence="16" type="ORF">MB9_1572</name>
</gene>
<dbReference type="GO" id="GO:0005886">
    <property type="term" value="C:plasma membrane"/>
    <property type="evidence" value="ECO:0007669"/>
    <property type="project" value="UniProtKB-SubCell"/>
</dbReference>
<protein>
    <submittedName>
        <fullName evidence="15">Sodium solute transporter superfamily protein</fullName>
    </submittedName>
    <submittedName>
        <fullName evidence="14">Transporter SSS family</fullName>
    </submittedName>
</protein>
<organism evidence="14 17">
    <name type="scientific">Methanobacterium formicicum</name>
    <dbReference type="NCBI Taxonomy" id="2162"/>
    <lineage>
        <taxon>Archaea</taxon>
        <taxon>Methanobacteriati</taxon>
        <taxon>Methanobacteriota</taxon>
        <taxon>Methanomada group</taxon>
        <taxon>Methanobacteria</taxon>
        <taxon>Methanobacteriales</taxon>
        <taxon>Methanobacteriaceae</taxon>
        <taxon>Methanobacterium</taxon>
    </lineage>
</organism>
<accession>A0A089ZBG9</accession>
<keyword evidence="6" id="KW-0769">Symport</keyword>
<dbReference type="Proteomes" id="UP000029661">
    <property type="component" value="Chromosome"/>
</dbReference>
<evidence type="ECO:0000256" key="12">
    <source>
        <dbReference type="RuleBase" id="RU362091"/>
    </source>
</evidence>
<dbReference type="GO" id="GO:0005298">
    <property type="term" value="F:proline:sodium symporter activity"/>
    <property type="evidence" value="ECO:0007669"/>
    <property type="project" value="TreeGrafter"/>
</dbReference>
<dbReference type="Pfam" id="PF00474">
    <property type="entry name" value="SSF"/>
    <property type="match status" value="1"/>
</dbReference>
<feature type="transmembrane region" description="Helical" evidence="13">
    <location>
        <begin position="186"/>
        <end position="203"/>
    </location>
</feature>
<comment type="similarity">
    <text evidence="2 12">Belongs to the sodium:solute symporter (SSF) (TC 2.A.21) family.</text>
</comment>
<dbReference type="InterPro" id="IPR050277">
    <property type="entry name" value="Sodium:Solute_Symporter"/>
</dbReference>
<dbReference type="KEGG" id="mfc:BRM9_0534"/>
<feature type="transmembrane region" description="Helical" evidence="13">
    <location>
        <begin position="418"/>
        <end position="437"/>
    </location>
</feature>
<reference evidence="14" key="1">
    <citation type="submission" date="2013-12" db="EMBL/GenBank/DDBJ databases">
        <title>The complete genome sequence of Methanobacterium sp. BRM9.</title>
        <authorList>
            <consortium name="Pastoral Greenhouse Gas Research Consortium"/>
            <person name="Kelly W.J."/>
            <person name="Leahy S.C."/>
            <person name="Perry R."/>
            <person name="Li D."/>
            <person name="Altermann E."/>
            <person name="Lambie S.C."/>
            <person name="Attwood G.T."/>
        </authorList>
    </citation>
    <scope>NUCLEOTIDE SEQUENCE [LARGE SCALE GENOMIC DNA]</scope>
    <source>
        <strain evidence="14">BRM9</strain>
    </source>
</reference>
<dbReference type="NCBIfam" id="TIGR00813">
    <property type="entry name" value="sss"/>
    <property type="match status" value="1"/>
</dbReference>
<evidence type="ECO:0000256" key="10">
    <source>
        <dbReference type="ARBA" id="ARBA00023136"/>
    </source>
</evidence>
<evidence type="ECO:0000256" key="6">
    <source>
        <dbReference type="ARBA" id="ARBA00022847"/>
    </source>
</evidence>
<feature type="transmembrane region" description="Helical" evidence="13">
    <location>
        <begin position="388"/>
        <end position="412"/>
    </location>
</feature>
<dbReference type="KEGG" id="mfi:DSM1535_0515"/>
<feature type="transmembrane region" description="Helical" evidence="13">
    <location>
        <begin position="245"/>
        <end position="263"/>
    </location>
</feature>
<evidence type="ECO:0000256" key="4">
    <source>
        <dbReference type="ARBA" id="ARBA00022475"/>
    </source>
</evidence>
<dbReference type="PANTHER" id="PTHR48086">
    <property type="entry name" value="SODIUM/PROLINE SYMPORTER-RELATED"/>
    <property type="match status" value="1"/>
</dbReference>
<evidence type="ECO:0000256" key="5">
    <source>
        <dbReference type="ARBA" id="ARBA00022692"/>
    </source>
</evidence>
<feature type="transmembrane region" description="Helical" evidence="13">
    <location>
        <begin position="6"/>
        <end position="22"/>
    </location>
</feature>
<evidence type="ECO:0000313" key="16">
    <source>
        <dbReference type="EMBL" id="CEL25207.1"/>
    </source>
</evidence>
<feature type="transmembrane region" description="Helical" evidence="13">
    <location>
        <begin position="444"/>
        <end position="462"/>
    </location>
</feature>
<keyword evidence="3" id="KW-0813">Transport</keyword>
<dbReference type="AlphaFoldDB" id="A0A089ZBG9"/>
<feature type="transmembrane region" description="Helical" evidence="13">
    <location>
        <begin position="154"/>
        <end position="174"/>
    </location>
</feature>
<dbReference type="InterPro" id="IPR001734">
    <property type="entry name" value="Na/solute_symporter"/>
</dbReference>
<evidence type="ECO:0000313" key="15">
    <source>
        <dbReference type="EMBL" id="CEA12876.1"/>
    </source>
</evidence>
<keyword evidence="11" id="KW-0739">Sodium transport</keyword>
<dbReference type="GO" id="GO:0015193">
    <property type="term" value="F:L-proline transmembrane transporter activity"/>
    <property type="evidence" value="ECO:0007669"/>
    <property type="project" value="TreeGrafter"/>
</dbReference>
<reference evidence="16" key="3">
    <citation type="submission" date="2014-09" db="EMBL/GenBank/DDBJ databases">
        <authorList>
            <person name="Bishop-Lilly K.A."/>
            <person name="Broomall S.M."/>
            <person name="Chain P.S."/>
            <person name="Chertkov O."/>
            <person name="Coyne S.R."/>
            <person name="Daligault H.E."/>
            <person name="Davenport K.W."/>
            <person name="Erkkila T."/>
            <person name="Frey K.G."/>
            <person name="Gibbons H.S."/>
            <person name="Gu W."/>
            <person name="Jaissle J."/>
            <person name="Johnson S.L."/>
            <person name="Koroleva G.I."/>
            <person name="Ladner J.T."/>
            <person name="Lo C.-C."/>
            <person name="Minogue T.D."/>
            <person name="Munk C."/>
            <person name="Palacios G.F."/>
            <person name="Redden C.L."/>
            <person name="Rosenzweig C.N."/>
            <person name="Scholz M.B."/>
            <person name="Teshima H."/>
            <person name="Xu Y."/>
        </authorList>
    </citation>
    <scope>NUCLEOTIDE SEQUENCE</scope>
    <source>
        <strain evidence="16">Mb9</strain>
    </source>
</reference>
<proteinExistence type="inferred from homology"/>
<evidence type="ECO:0000256" key="13">
    <source>
        <dbReference type="SAM" id="Phobius"/>
    </source>
</evidence>
<feature type="transmembrane region" description="Helical" evidence="13">
    <location>
        <begin position="284"/>
        <end position="310"/>
    </location>
</feature>
<dbReference type="EMBL" id="CP006933">
    <property type="protein sequence ID" value="AIS31357.1"/>
    <property type="molecule type" value="Genomic_DNA"/>
</dbReference>
<keyword evidence="9" id="KW-0406">Ion transport</keyword>
<keyword evidence="8" id="KW-0915">Sodium</keyword>
<evidence type="ECO:0000256" key="9">
    <source>
        <dbReference type="ARBA" id="ARBA00023065"/>
    </source>
</evidence>
<keyword evidence="18" id="KW-1185">Reference proteome</keyword>
<evidence type="ECO:0000313" key="18">
    <source>
        <dbReference type="Proteomes" id="UP000062768"/>
    </source>
</evidence>
<evidence type="ECO:0000256" key="3">
    <source>
        <dbReference type="ARBA" id="ARBA00022448"/>
    </source>
</evidence>
<feature type="transmembrane region" description="Helical" evidence="13">
    <location>
        <begin position="71"/>
        <end position="90"/>
    </location>
</feature>
<keyword evidence="10 13" id="KW-0472">Membrane</keyword>
<dbReference type="InterPro" id="IPR038377">
    <property type="entry name" value="Na/Glc_symporter_sf"/>
</dbReference>
<evidence type="ECO:0000256" key="7">
    <source>
        <dbReference type="ARBA" id="ARBA00022989"/>
    </source>
</evidence>
<evidence type="ECO:0000313" key="14">
    <source>
        <dbReference type="EMBL" id="AIS31357.1"/>
    </source>
</evidence>
<reference evidence="15" key="2">
    <citation type="submission" date="2014-08" db="EMBL/GenBank/DDBJ databases">
        <authorList>
            <person name="Wibberg D."/>
        </authorList>
    </citation>
    <scope>NUCLEOTIDE SEQUENCE</scope>
</reference>
<dbReference type="GO" id="GO:0015824">
    <property type="term" value="P:proline transport"/>
    <property type="evidence" value="ECO:0007669"/>
    <property type="project" value="TreeGrafter"/>
</dbReference>
<feature type="transmembrane region" description="Helical" evidence="13">
    <location>
        <begin position="118"/>
        <end position="142"/>
    </location>
</feature>
<dbReference type="PANTHER" id="PTHR48086:SF3">
    <property type="entry name" value="SODIUM_PROLINE SYMPORTER"/>
    <property type="match status" value="1"/>
</dbReference>
<evidence type="ECO:0000256" key="11">
    <source>
        <dbReference type="ARBA" id="ARBA00023201"/>
    </source>
</evidence>
<sequence length="534" mass="57506">MVLTVVVLIFLLINGYVGYIAWRRTKSADDYMVAGRETHPFIMALSYGATFISTAAIVGFGGVAANYGMGILWLVFLNILVGIFIAFVFFGKRTRRMGHNLSALTFPEFLSRRFNSRFIQYFSGAVIFIGMPIYASVVLVGMARFVETTLQLDYNIALVVMAAIVAIYVIFGGIRGVMYTDALQGSIMFFGMIFLLGAIYWMLGGVVDANQALTNLVNIVPANTTAAATATGFTGWTSMPALGSTFWWTLVSSLIMGVGIGVLSQPQLVVRFMTVKSNRELNRAVLIGGVFIFVMTFGAYVVGSLSNVYFFQTTGQTAVQAAGGNLDKVIPTFIAAAMPLWFAYLFMVALLSAAMSTLSANFHVQGTAFGRDIYETIVNKTGISSVRVARIGIVIAVIIAVIMGFVLPASVVAVGTSMWFGITAAAFLAIYVAAVYWKRATKEGAIAGLLSGTLVSLFWIIFGYKKTAEPLGISKALMGHSTIITSVPWPTVDPMVIALPVAIIATIVVSLLTKPPEKEFVDKCFEGIDTAKGK</sequence>
<evidence type="ECO:0000256" key="2">
    <source>
        <dbReference type="ARBA" id="ARBA00006434"/>
    </source>
</evidence>
<evidence type="ECO:0000256" key="8">
    <source>
        <dbReference type="ARBA" id="ARBA00023053"/>
    </source>
</evidence>
<dbReference type="Gene3D" id="1.20.1730.10">
    <property type="entry name" value="Sodium/glucose cotransporter"/>
    <property type="match status" value="1"/>
</dbReference>
<name>A0A089ZBG9_METFO</name>
<dbReference type="EMBL" id="LN734822">
    <property type="protein sequence ID" value="CEL25207.1"/>
    <property type="molecule type" value="Genomic_DNA"/>
</dbReference>
<feature type="transmembrane region" description="Helical" evidence="13">
    <location>
        <begin position="495"/>
        <end position="513"/>
    </location>
</feature>
<comment type="subcellular location">
    <subcellularLocation>
        <location evidence="1">Cell membrane</location>
        <topology evidence="1">Multi-pass membrane protein</topology>
    </subcellularLocation>
</comment>
<keyword evidence="4" id="KW-1003">Cell membrane</keyword>
<dbReference type="EMBL" id="LN515531">
    <property type="protein sequence ID" value="CEA12876.1"/>
    <property type="molecule type" value="Genomic_DNA"/>
</dbReference>
<dbReference type="PATRIC" id="fig|2162.10.peg.1640"/>
<dbReference type="STRING" id="2162.BRM9_0534"/>
<dbReference type="CDD" id="cd10322">
    <property type="entry name" value="SLC5sbd"/>
    <property type="match status" value="1"/>
</dbReference>
<dbReference type="PROSITE" id="PS50283">
    <property type="entry name" value="NA_SOLUT_SYMP_3"/>
    <property type="match status" value="1"/>
</dbReference>
<evidence type="ECO:0000313" key="17">
    <source>
        <dbReference type="Proteomes" id="UP000029661"/>
    </source>
</evidence>
<keyword evidence="7 13" id="KW-1133">Transmembrane helix</keyword>
<evidence type="ECO:0000256" key="1">
    <source>
        <dbReference type="ARBA" id="ARBA00004651"/>
    </source>
</evidence>
<dbReference type="Proteomes" id="UP000062768">
    <property type="component" value="Chromosome I"/>
</dbReference>
<feature type="transmembrane region" description="Helical" evidence="13">
    <location>
        <begin position="42"/>
        <end position="65"/>
    </location>
</feature>
<keyword evidence="5 13" id="KW-0812">Transmembrane</keyword>
<feature type="transmembrane region" description="Helical" evidence="13">
    <location>
        <begin position="330"/>
        <end position="351"/>
    </location>
</feature>